<feature type="modified residue" description="Phosphohistidine" evidence="1">
    <location>
        <position position="62"/>
    </location>
</feature>
<organism evidence="3 4">
    <name type="scientific">Holdemania filiformis</name>
    <dbReference type="NCBI Taxonomy" id="61171"/>
    <lineage>
        <taxon>Bacteria</taxon>
        <taxon>Bacillati</taxon>
        <taxon>Bacillota</taxon>
        <taxon>Erysipelotrichia</taxon>
        <taxon>Erysipelotrichales</taxon>
        <taxon>Erysipelotrichaceae</taxon>
        <taxon>Holdemania</taxon>
    </lineage>
</organism>
<evidence type="ECO:0000256" key="1">
    <source>
        <dbReference type="PROSITE-ProRule" id="PRU00110"/>
    </source>
</evidence>
<dbReference type="Proteomes" id="UP000284178">
    <property type="component" value="Unassembled WGS sequence"/>
</dbReference>
<protein>
    <submittedName>
        <fullName evidence="3">Hpt domain-containing protein</fullName>
    </submittedName>
</protein>
<keyword evidence="1" id="KW-0597">Phosphoprotein</keyword>
<comment type="caution">
    <text evidence="3">The sequence shown here is derived from an EMBL/GenBank/DDBJ whole genome shotgun (WGS) entry which is preliminary data.</text>
</comment>
<gene>
    <name evidence="3" type="ORF">DWY25_05005</name>
</gene>
<sequence>MADVKIIMETYGVNYALTMERFMRQEKMYVRILGMLFKDESLGDLRRALQAENLDGAFQAAHTLKGVSGNLGLTPLYEAVCDIVEPLRHGEKRSDYPAMLEKIEEEFAKVRQMHEELTACQL</sequence>
<proteinExistence type="predicted"/>
<evidence type="ECO:0000259" key="2">
    <source>
        <dbReference type="PROSITE" id="PS50894"/>
    </source>
</evidence>
<dbReference type="CDD" id="cd00088">
    <property type="entry name" value="HPT"/>
    <property type="match status" value="1"/>
</dbReference>
<dbReference type="RefSeq" id="WP_117894323.1">
    <property type="nucleotide sequence ID" value="NZ_CABJCV010000004.1"/>
</dbReference>
<dbReference type="Pfam" id="PF01627">
    <property type="entry name" value="Hpt"/>
    <property type="match status" value="1"/>
</dbReference>
<reference evidence="3 4" key="1">
    <citation type="submission" date="2018-08" db="EMBL/GenBank/DDBJ databases">
        <title>A genome reference for cultivated species of the human gut microbiota.</title>
        <authorList>
            <person name="Zou Y."/>
            <person name="Xue W."/>
            <person name="Luo G."/>
        </authorList>
    </citation>
    <scope>NUCLEOTIDE SEQUENCE [LARGE SCALE GENOMIC DNA]</scope>
    <source>
        <strain evidence="3 4">AF24-29</strain>
    </source>
</reference>
<dbReference type="InterPro" id="IPR008207">
    <property type="entry name" value="Sig_transdc_His_kin_Hpt_dom"/>
</dbReference>
<dbReference type="GeneID" id="83014762"/>
<keyword evidence="4" id="KW-1185">Reference proteome</keyword>
<feature type="domain" description="HPt" evidence="2">
    <location>
        <begin position="23"/>
        <end position="117"/>
    </location>
</feature>
<dbReference type="GO" id="GO:0000160">
    <property type="term" value="P:phosphorelay signal transduction system"/>
    <property type="evidence" value="ECO:0007669"/>
    <property type="project" value="InterPro"/>
</dbReference>
<dbReference type="AlphaFoldDB" id="A0A412G4H1"/>
<accession>A0A412G4H1</accession>
<dbReference type="SUPFAM" id="SSF47226">
    <property type="entry name" value="Histidine-containing phosphotransfer domain, HPT domain"/>
    <property type="match status" value="1"/>
</dbReference>
<dbReference type="EMBL" id="QRUP01000004">
    <property type="protein sequence ID" value="RGR75596.1"/>
    <property type="molecule type" value="Genomic_DNA"/>
</dbReference>
<evidence type="ECO:0000313" key="4">
    <source>
        <dbReference type="Proteomes" id="UP000284178"/>
    </source>
</evidence>
<dbReference type="Gene3D" id="1.20.120.160">
    <property type="entry name" value="HPT domain"/>
    <property type="match status" value="1"/>
</dbReference>
<evidence type="ECO:0000313" key="3">
    <source>
        <dbReference type="EMBL" id="RGR75596.1"/>
    </source>
</evidence>
<name>A0A412G4H1_9FIRM</name>
<dbReference type="PROSITE" id="PS50894">
    <property type="entry name" value="HPT"/>
    <property type="match status" value="1"/>
</dbReference>
<dbReference type="InterPro" id="IPR036641">
    <property type="entry name" value="HPT_dom_sf"/>
</dbReference>